<dbReference type="Gene3D" id="1.10.238.10">
    <property type="entry name" value="EF-hand"/>
    <property type="match status" value="1"/>
</dbReference>
<dbReference type="PANTHER" id="PTHR12308:SF73">
    <property type="entry name" value="ANOCTAMIN"/>
    <property type="match status" value="1"/>
</dbReference>
<keyword evidence="2 6" id="KW-0812">Transmembrane</keyword>
<evidence type="ECO:0000256" key="5">
    <source>
        <dbReference type="SAM" id="MobiDB-lite"/>
    </source>
</evidence>
<evidence type="ECO:0000313" key="8">
    <source>
        <dbReference type="EnsemblProtists" id="PYU1_T001299"/>
    </source>
</evidence>
<evidence type="ECO:0000256" key="3">
    <source>
        <dbReference type="ARBA" id="ARBA00022989"/>
    </source>
</evidence>
<feature type="compositionally biased region" description="Basic and acidic residues" evidence="5">
    <location>
        <begin position="195"/>
        <end position="204"/>
    </location>
</feature>
<keyword evidence="9" id="KW-1185">Reference proteome</keyword>
<evidence type="ECO:0000256" key="6">
    <source>
        <dbReference type="SAM" id="Phobius"/>
    </source>
</evidence>
<feature type="transmembrane region" description="Helical" evidence="6">
    <location>
        <begin position="509"/>
        <end position="536"/>
    </location>
</feature>
<dbReference type="Pfam" id="PF04547">
    <property type="entry name" value="Anoctamin"/>
    <property type="match status" value="1"/>
</dbReference>
<feature type="region of interest" description="Disordered" evidence="5">
    <location>
        <begin position="134"/>
        <end position="241"/>
    </location>
</feature>
<evidence type="ECO:0000256" key="4">
    <source>
        <dbReference type="ARBA" id="ARBA00023136"/>
    </source>
</evidence>
<feature type="compositionally biased region" description="Low complexity" evidence="5">
    <location>
        <begin position="184"/>
        <end position="193"/>
    </location>
</feature>
<evidence type="ECO:0000256" key="2">
    <source>
        <dbReference type="ARBA" id="ARBA00022692"/>
    </source>
</evidence>
<evidence type="ECO:0000259" key="7">
    <source>
        <dbReference type="PROSITE" id="PS50222"/>
    </source>
</evidence>
<feature type="transmembrane region" description="Helical" evidence="6">
    <location>
        <begin position="625"/>
        <end position="649"/>
    </location>
</feature>
<comment type="subcellular location">
    <subcellularLocation>
        <location evidence="1">Membrane</location>
        <topology evidence="1">Multi-pass membrane protein</topology>
    </subcellularLocation>
</comment>
<dbReference type="EMBL" id="GL376626">
    <property type="status" value="NOT_ANNOTATED_CDS"/>
    <property type="molecule type" value="Genomic_DNA"/>
</dbReference>
<feature type="transmembrane region" description="Helical" evidence="6">
    <location>
        <begin position="695"/>
        <end position="720"/>
    </location>
</feature>
<feature type="transmembrane region" description="Helical" evidence="6">
    <location>
        <begin position="1035"/>
        <end position="1055"/>
    </location>
</feature>
<protein>
    <recommendedName>
        <fullName evidence="7">EF-hand domain-containing protein</fullName>
    </recommendedName>
</protein>
<feature type="domain" description="EF-hand" evidence="7">
    <location>
        <begin position="1091"/>
        <end position="1126"/>
    </location>
</feature>
<dbReference type="GO" id="GO:0005509">
    <property type="term" value="F:calcium ion binding"/>
    <property type="evidence" value="ECO:0007669"/>
    <property type="project" value="InterPro"/>
</dbReference>
<name>K3W8K8_GLOUD</name>
<reference evidence="8" key="3">
    <citation type="submission" date="2015-02" db="UniProtKB">
        <authorList>
            <consortium name="EnsemblProtists"/>
        </authorList>
    </citation>
    <scope>IDENTIFICATION</scope>
    <source>
        <strain evidence="8">DAOM BR144</strain>
    </source>
</reference>
<dbReference type="InterPro" id="IPR049452">
    <property type="entry name" value="Anoctamin_TM"/>
</dbReference>
<reference evidence="9" key="1">
    <citation type="journal article" date="2010" name="Genome Biol.">
        <title>Genome sequence of the necrotrophic plant pathogen Pythium ultimum reveals original pathogenicity mechanisms and effector repertoire.</title>
        <authorList>
            <person name="Levesque C.A."/>
            <person name="Brouwer H."/>
            <person name="Cano L."/>
            <person name="Hamilton J.P."/>
            <person name="Holt C."/>
            <person name="Huitema E."/>
            <person name="Raffaele S."/>
            <person name="Robideau G.P."/>
            <person name="Thines M."/>
            <person name="Win J."/>
            <person name="Zerillo M.M."/>
            <person name="Beakes G.W."/>
            <person name="Boore J.L."/>
            <person name="Busam D."/>
            <person name="Dumas B."/>
            <person name="Ferriera S."/>
            <person name="Fuerstenberg S.I."/>
            <person name="Gachon C.M."/>
            <person name="Gaulin E."/>
            <person name="Govers F."/>
            <person name="Grenville-Briggs L."/>
            <person name="Horner N."/>
            <person name="Hostetler J."/>
            <person name="Jiang R.H."/>
            <person name="Johnson J."/>
            <person name="Krajaejun T."/>
            <person name="Lin H."/>
            <person name="Meijer H.J."/>
            <person name="Moore B."/>
            <person name="Morris P."/>
            <person name="Phuntmart V."/>
            <person name="Puiu D."/>
            <person name="Shetty J."/>
            <person name="Stajich J.E."/>
            <person name="Tripathy S."/>
            <person name="Wawra S."/>
            <person name="van West P."/>
            <person name="Whitty B.R."/>
            <person name="Coutinho P.M."/>
            <person name="Henrissat B."/>
            <person name="Martin F."/>
            <person name="Thomas P.D."/>
            <person name="Tyler B.M."/>
            <person name="De Vries R.P."/>
            <person name="Kamoun S."/>
            <person name="Yandell M."/>
            <person name="Tisserat N."/>
            <person name="Buell C.R."/>
        </authorList>
    </citation>
    <scope>NUCLEOTIDE SEQUENCE</scope>
    <source>
        <strain evidence="9">DAOM:BR144</strain>
    </source>
</reference>
<proteinExistence type="predicted"/>
<dbReference type="Proteomes" id="UP000019132">
    <property type="component" value="Unassembled WGS sequence"/>
</dbReference>
<keyword evidence="3 6" id="KW-1133">Transmembrane helix</keyword>
<dbReference type="EnsemblProtists" id="PYU1_T001299">
    <property type="protein sequence ID" value="PYU1_T001299"/>
    <property type="gene ID" value="PYU1_G001299"/>
</dbReference>
<organism evidence="8 9">
    <name type="scientific">Globisporangium ultimum (strain ATCC 200006 / CBS 805.95 / DAOM BR144)</name>
    <name type="common">Pythium ultimum</name>
    <dbReference type="NCBI Taxonomy" id="431595"/>
    <lineage>
        <taxon>Eukaryota</taxon>
        <taxon>Sar</taxon>
        <taxon>Stramenopiles</taxon>
        <taxon>Oomycota</taxon>
        <taxon>Peronosporomycetes</taxon>
        <taxon>Pythiales</taxon>
        <taxon>Pythiaceae</taxon>
        <taxon>Globisporangium</taxon>
    </lineage>
</organism>
<feature type="region of interest" description="Disordered" evidence="5">
    <location>
        <begin position="1"/>
        <end position="120"/>
    </location>
</feature>
<dbReference type="PANTHER" id="PTHR12308">
    <property type="entry name" value="ANOCTAMIN"/>
    <property type="match status" value="1"/>
</dbReference>
<feature type="transmembrane region" description="Helical" evidence="6">
    <location>
        <begin position="974"/>
        <end position="996"/>
    </location>
</feature>
<dbReference type="eggNOG" id="KOG2513">
    <property type="taxonomic scope" value="Eukaryota"/>
</dbReference>
<feature type="transmembrane region" description="Helical" evidence="6">
    <location>
        <begin position="741"/>
        <end position="764"/>
    </location>
</feature>
<feature type="transmembrane region" description="Helical" evidence="6">
    <location>
        <begin position="914"/>
        <end position="934"/>
    </location>
</feature>
<dbReference type="VEuPathDB" id="FungiDB:PYU1_G001299"/>
<dbReference type="InterPro" id="IPR002048">
    <property type="entry name" value="EF_hand_dom"/>
</dbReference>
<dbReference type="AlphaFoldDB" id="K3W8K8"/>
<keyword evidence="4 6" id="KW-0472">Membrane</keyword>
<evidence type="ECO:0000313" key="9">
    <source>
        <dbReference type="Proteomes" id="UP000019132"/>
    </source>
</evidence>
<dbReference type="PROSITE" id="PS50222">
    <property type="entry name" value="EF_HAND_2"/>
    <property type="match status" value="1"/>
</dbReference>
<dbReference type="InterPro" id="IPR007632">
    <property type="entry name" value="Anoctamin"/>
</dbReference>
<dbReference type="HOGENOM" id="CLU_268486_0_0_1"/>
<reference evidence="9" key="2">
    <citation type="submission" date="2010-04" db="EMBL/GenBank/DDBJ databases">
        <authorList>
            <person name="Buell R."/>
            <person name="Hamilton J."/>
            <person name="Hostetler J."/>
        </authorList>
    </citation>
    <scope>NUCLEOTIDE SEQUENCE [LARGE SCALE GENOMIC DNA]</scope>
    <source>
        <strain evidence="9">DAOM:BR144</strain>
    </source>
</reference>
<feature type="compositionally biased region" description="Low complexity" evidence="5">
    <location>
        <begin position="80"/>
        <end position="89"/>
    </location>
</feature>
<feature type="transmembrane region" description="Helical" evidence="6">
    <location>
        <begin position="797"/>
        <end position="820"/>
    </location>
</feature>
<dbReference type="SUPFAM" id="SSF47473">
    <property type="entry name" value="EF-hand"/>
    <property type="match status" value="1"/>
</dbReference>
<feature type="compositionally biased region" description="Low complexity" evidence="5">
    <location>
        <begin position="18"/>
        <end position="31"/>
    </location>
</feature>
<accession>K3W8K8</accession>
<dbReference type="InParanoid" id="K3W8K8"/>
<evidence type="ECO:0000256" key="1">
    <source>
        <dbReference type="ARBA" id="ARBA00004141"/>
    </source>
</evidence>
<dbReference type="InterPro" id="IPR011992">
    <property type="entry name" value="EF-hand-dom_pair"/>
</dbReference>
<dbReference type="GO" id="GO:0016020">
    <property type="term" value="C:membrane"/>
    <property type="evidence" value="ECO:0007669"/>
    <property type="project" value="UniProtKB-SubCell"/>
</dbReference>
<dbReference type="OMA" id="HEMEKVP"/>
<dbReference type="GO" id="GO:0005254">
    <property type="term" value="F:chloride channel activity"/>
    <property type="evidence" value="ECO:0007669"/>
    <property type="project" value="TreeGrafter"/>
</dbReference>
<sequence>MDHPVPPPSSLFFGRMESAGSATGPASSSAAMHQPSIRSHGPDCDDDDEHRAQLSRVQLVSSRRKPSEDMDELEIDAYRSSYTSNASSSHHMYQYGGGNLQQSHHHYHNPLTSMHSSLKKSMLTSSSSSSYIEASTPEWKKLPPSASKSKTESKAMASNDAQDERKSLPTLENPKKSKRKQQKSTKSLKSSSTHPNRESMDSHFSHGHGRYHPPGSPHMSSTHSTAKSRTKSGRSGISQNELKTTILTEVGADTSGYALPLFHSKDDKPCRKSQLDRVVDPTHVTIEETQKYTFAIVLKHTDQVYRLLRQRFPSKSAASIRRDLPYQVSQLQQKCVRRLIQAGLGVTILDNDVYDGNADDRDEEEAGKNICVMIDPKKDKDLLLHEFKREMDELAIREGKSIARLGEESLDSIKEMCFSPALELQLTHNIIQNALKDYDKEEWVIDVNKELTVNDVILDCFPLHDRTFNKKFFAEYRKRTLEMNPRKAASGNIDRWAVEELRLHFGERVAFLFAFMHIYTKHLMPIMIAGVTYYLAFRFASGQVWKQYLEGLTVLGFCVVCFWGPSFLVCWQRETSILVEKWNLEKYKNTVYERNDYNPSFQYLWVKNELTKEMEKVPKQRKNHWIQLTMLFYVLLSAVIQCLCLMPFIQWYVYAKNAPVCDTCHAESDGQSAYECLWYVTCFHSQDSSLGTDRWLYILVQGILLGLLIDIIFFEVFNWVSEKFVRWENYAKKSDYENRLIHRRFVFVWSNWFFWFLFLAFVYLPYGDVFLRQFKAGHLEWLAPYEWNPELLTLDTLFVTPLVVTQFLNMILETFVPYLLRKLRGRPVVCRKSSPFAWCGNRLGLLFRKQRNKFGEVDQDASKNLTAKRLASLVKQKTDFTVPVLLASDDCNQYSAYEIIAELKLPIFDPMLDYLDACIQFSYVIMFTVVWPLLPLPAFVNNLLEVRGDAFRLLFGNRRPMPRRDTSIGEWMTVLSYANIIGVTVVMGFIVAYHWGYFMTSGCNFKFGDGFMVPFATIDECKPEIESYGTARWKMLQIVVFVLLEHFGFCLRYLVLQIEKTPSAIRNSGYQRLKQIQQLTSSRTAHSSQFVYVQKLRELFDKYDVEGDGHLAENELIPFLAEWICKHPSELLPCSGIIFRYMDKNGLGKVPFATCCLMLQHVNHDRFFSCLLGVYDPMNGELNEEIWRTDDAIEFRRVMSVVSSVVSERRSSMASMASMSIAESFIRPRDSTFFYVEPQVTKEY</sequence>